<evidence type="ECO:0000259" key="2">
    <source>
        <dbReference type="Pfam" id="PF00534"/>
    </source>
</evidence>
<proteinExistence type="predicted"/>
<dbReference type="Gene3D" id="3.40.50.2000">
    <property type="entry name" value="Glycogen Phosphorylase B"/>
    <property type="match status" value="2"/>
</dbReference>
<dbReference type="InterPro" id="IPR028098">
    <property type="entry name" value="Glyco_trans_4-like_N"/>
</dbReference>
<evidence type="ECO:0000256" key="1">
    <source>
        <dbReference type="ARBA" id="ARBA00022679"/>
    </source>
</evidence>
<comment type="caution">
    <text evidence="4">The sequence shown here is derived from an EMBL/GenBank/DDBJ whole genome shotgun (WGS) entry which is preliminary data.</text>
</comment>
<feature type="domain" description="Glycosyl transferase family 1" evidence="2">
    <location>
        <begin position="182"/>
        <end position="344"/>
    </location>
</feature>
<dbReference type="FunFam" id="3.40.50.2000:FF:000119">
    <property type="entry name" value="Glycosyl transferase group 1"/>
    <property type="match status" value="1"/>
</dbReference>
<dbReference type="AlphaFoldDB" id="A0A1F7GUT4"/>
<dbReference type="Proteomes" id="UP000177159">
    <property type="component" value="Unassembled WGS sequence"/>
</dbReference>
<dbReference type="Pfam" id="PF13439">
    <property type="entry name" value="Glyco_transf_4"/>
    <property type="match status" value="1"/>
</dbReference>
<name>A0A1F7GUT4_9BACT</name>
<dbReference type="PANTHER" id="PTHR46401:SF2">
    <property type="entry name" value="GLYCOSYLTRANSFERASE WBBK-RELATED"/>
    <property type="match status" value="1"/>
</dbReference>
<reference evidence="4 5" key="1">
    <citation type="journal article" date="2016" name="Nat. Commun.">
        <title>Thousands of microbial genomes shed light on interconnected biogeochemical processes in an aquifer system.</title>
        <authorList>
            <person name="Anantharaman K."/>
            <person name="Brown C.T."/>
            <person name="Hug L.A."/>
            <person name="Sharon I."/>
            <person name="Castelle C.J."/>
            <person name="Probst A.J."/>
            <person name="Thomas B.C."/>
            <person name="Singh A."/>
            <person name="Wilkins M.J."/>
            <person name="Karaoz U."/>
            <person name="Brodie E.L."/>
            <person name="Williams K.H."/>
            <person name="Hubbard S.S."/>
            <person name="Banfield J.F."/>
        </authorList>
    </citation>
    <scope>NUCLEOTIDE SEQUENCE [LARGE SCALE GENOMIC DNA]</scope>
</reference>
<evidence type="ECO:0000313" key="4">
    <source>
        <dbReference type="EMBL" id="OGK22867.1"/>
    </source>
</evidence>
<dbReference type="EMBL" id="MFZM01000031">
    <property type="protein sequence ID" value="OGK22867.1"/>
    <property type="molecule type" value="Genomic_DNA"/>
</dbReference>
<evidence type="ECO:0000259" key="3">
    <source>
        <dbReference type="Pfam" id="PF13439"/>
    </source>
</evidence>
<dbReference type="Pfam" id="PF00534">
    <property type="entry name" value="Glycos_transf_1"/>
    <property type="match status" value="1"/>
</dbReference>
<dbReference type="SUPFAM" id="SSF53756">
    <property type="entry name" value="UDP-Glycosyltransferase/glycogen phosphorylase"/>
    <property type="match status" value="1"/>
</dbReference>
<evidence type="ECO:0008006" key="6">
    <source>
        <dbReference type="Google" id="ProtNLM"/>
    </source>
</evidence>
<evidence type="ECO:0000313" key="5">
    <source>
        <dbReference type="Proteomes" id="UP000177159"/>
    </source>
</evidence>
<dbReference type="CDD" id="cd03809">
    <property type="entry name" value="GT4_MtfB-like"/>
    <property type="match status" value="1"/>
</dbReference>
<feature type="domain" description="Glycosyltransferase subfamily 4-like N-terminal" evidence="3">
    <location>
        <begin position="17"/>
        <end position="169"/>
    </location>
</feature>
<organism evidence="4 5">
    <name type="scientific">Candidatus Roizmanbacteria bacterium RIFCSPHIGHO2_02_FULL_37_24</name>
    <dbReference type="NCBI Taxonomy" id="1802037"/>
    <lineage>
        <taxon>Bacteria</taxon>
        <taxon>Candidatus Roizmaniibacteriota</taxon>
    </lineage>
</organism>
<dbReference type="GO" id="GO:0016757">
    <property type="term" value="F:glycosyltransferase activity"/>
    <property type="evidence" value="ECO:0007669"/>
    <property type="project" value="InterPro"/>
</dbReference>
<dbReference type="GO" id="GO:0009103">
    <property type="term" value="P:lipopolysaccharide biosynthetic process"/>
    <property type="evidence" value="ECO:0007669"/>
    <property type="project" value="TreeGrafter"/>
</dbReference>
<accession>A0A1F7GUT4</accession>
<gene>
    <name evidence="4" type="ORF">A3C24_05005</name>
</gene>
<sequence length="368" mass="42559">MIIGIDGNEANVEKKVGVSVYTFELLKHFRKAASRDLRFIIFLRHKPRYDLPQQNQYFTYQVVKGPFLWRNLFLPLALKKRKKIDVFFSPAHYTPRYSKIPIVVTIHDLAYVRYPEEFLKQDLYKLSHWTKHALGQSEKIIAVSQSTKNDLIYYYGINKNKVKVVYNGFSSKEEQSKDKPTILEEYNLKPGKYILFAGTIQPRKNIQTLLHAFRLILESKPDMKLILVGKKGWLYDKIFKISRELELNEHAIFTDYISNADMATLYNNASVFVLPSLYEGFGLPILEAMSHNCPVIASERSSLPEVCDDACLFFSPHNAVQLKDEILKVLNSKTLREKLITKGQIRVKNFSWAKCAHETLNVLKSGAD</sequence>
<keyword evidence="1" id="KW-0808">Transferase</keyword>
<protein>
    <recommendedName>
        <fullName evidence="6">Glycosyl transferase family 1 domain-containing protein</fullName>
    </recommendedName>
</protein>
<dbReference type="PANTHER" id="PTHR46401">
    <property type="entry name" value="GLYCOSYLTRANSFERASE WBBK-RELATED"/>
    <property type="match status" value="1"/>
</dbReference>
<dbReference type="InterPro" id="IPR001296">
    <property type="entry name" value="Glyco_trans_1"/>
</dbReference>